<proteinExistence type="predicted"/>
<protein>
    <submittedName>
        <fullName evidence="1">Uncharacterized protein</fullName>
    </submittedName>
</protein>
<evidence type="ECO:0000313" key="2">
    <source>
        <dbReference type="Proteomes" id="UP000050816"/>
    </source>
</evidence>
<accession>A0A0R1UFL3</accession>
<evidence type="ECO:0000313" key="1">
    <source>
        <dbReference type="EMBL" id="KRL89346.1"/>
    </source>
</evidence>
<organism evidence="1 2">
    <name type="scientific">Limosilactobacillus ingluviei DSM 15946</name>
    <dbReference type="NCBI Taxonomy" id="1423760"/>
    <lineage>
        <taxon>Bacteria</taxon>
        <taxon>Bacillati</taxon>
        <taxon>Bacillota</taxon>
        <taxon>Bacilli</taxon>
        <taxon>Lactobacillales</taxon>
        <taxon>Lactobacillaceae</taxon>
        <taxon>Limosilactobacillus</taxon>
    </lineage>
</organism>
<name>A0A0R1UFL3_9LACO</name>
<reference evidence="1 2" key="1">
    <citation type="journal article" date="2015" name="Genome Announc.">
        <title>Expanding the biotechnology potential of lactobacilli through comparative genomics of 213 strains and associated genera.</title>
        <authorList>
            <person name="Sun Z."/>
            <person name="Harris H.M."/>
            <person name="McCann A."/>
            <person name="Guo C."/>
            <person name="Argimon S."/>
            <person name="Zhang W."/>
            <person name="Yang X."/>
            <person name="Jeffery I.B."/>
            <person name="Cooney J.C."/>
            <person name="Kagawa T.F."/>
            <person name="Liu W."/>
            <person name="Song Y."/>
            <person name="Salvetti E."/>
            <person name="Wrobel A."/>
            <person name="Rasinkangas P."/>
            <person name="Parkhill J."/>
            <person name="Rea M.C."/>
            <person name="O'Sullivan O."/>
            <person name="Ritari J."/>
            <person name="Douillard F.P."/>
            <person name="Paul Ross R."/>
            <person name="Yang R."/>
            <person name="Briner A.E."/>
            <person name="Felis G.E."/>
            <person name="de Vos W.M."/>
            <person name="Barrangou R."/>
            <person name="Klaenhammer T.R."/>
            <person name="Caufield P.W."/>
            <person name="Cui Y."/>
            <person name="Zhang H."/>
            <person name="O'Toole P.W."/>
        </authorList>
    </citation>
    <scope>NUCLEOTIDE SEQUENCE [LARGE SCALE GENOMIC DNA]</scope>
    <source>
        <strain evidence="1 2">DSM 15946</strain>
    </source>
</reference>
<dbReference type="InterPro" id="IPR011010">
    <property type="entry name" value="DNA_brk_join_enz"/>
</dbReference>
<dbReference type="PATRIC" id="fig|1423760.3.peg.1879"/>
<gene>
    <name evidence="1" type="ORF">FC43_GL001795</name>
</gene>
<dbReference type="AlphaFoldDB" id="A0A0R1UFL3"/>
<sequence length="323" mass="38231">MKTGHKADYTRIYSHRSYEIHWKRAQTFAIWLKEQTLIRSMDEITRDVAIQYLIYQRDKGLSASTLNADALMINHLMIGSQYWKPEERIIKSKISGMPKRSYLERRNKLLTSDEWRRFYPDRYQRYRDEIDTIRAFGLRRREMFSVHSQAKSEGFGPQSVYRDESGRLLALVRGKGGKIRLAPVRDALCNRMEELYGCYAYPVTEELLKKEVYHRHMRANKPFYVDMPHSIPAHIFRAEYAQERLKELDKVAYSGTRTVKTYVRNGHKPDGRWHWVASTKEINLSDNWQVGAYKAQYGAFFELSKELGHNRLDVLHHYLGVGR</sequence>
<dbReference type="SUPFAM" id="SSF56349">
    <property type="entry name" value="DNA breaking-rejoining enzymes"/>
    <property type="match status" value="1"/>
</dbReference>
<dbReference type="Proteomes" id="UP000050816">
    <property type="component" value="Unassembled WGS sequence"/>
</dbReference>
<comment type="caution">
    <text evidence="1">The sequence shown here is derived from an EMBL/GenBank/DDBJ whole genome shotgun (WGS) entry which is preliminary data.</text>
</comment>
<dbReference type="EMBL" id="AZFK01000048">
    <property type="protein sequence ID" value="KRL89346.1"/>
    <property type="molecule type" value="Genomic_DNA"/>
</dbReference>
<dbReference type="GO" id="GO:0003677">
    <property type="term" value="F:DNA binding"/>
    <property type="evidence" value="ECO:0007669"/>
    <property type="project" value="InterPro"/>
</dbReference>